<evidence type="ECO:0000313" key="3">
    <source>
        <dbReference type="EMBL" id="MTD53710.1"/>
    </source>
</evidence>
<dbReference type="PANTHER" id="PTHR30466:SF1">
    <property type="entry name" value="FMN REDUCTASE (NADH) RUTF"/>
    <property type="match status" value="1"/>
</dbReference>
<protein>
    <submittedName>
        <fullName evidence="3">Flavin reductase</fullName>
    </submittedName>
</protein>
<dbReference type="AlphaFoldDB" id="A0A6N7Z1U7"/>
<dbReference type="OrthoDB" id="3677205at2"/>
<dbReference type="InterPro" id="IPR012349">
    <property type="entry name" value="Split_barrel_FMN-bd"/>
</dbReference>
<evidence type="ECO:0000259" key="2">
    <source>
        <dbReference type="SMART" id="SM00903"/>
    </source>
</evidence>
<dbReference type="EMBL" id="WMBA01000007">
    <property type="protein sequence ID" value="MTD53710.1"/>
    <property type="molecule type" value="Genomic_DNA"/>
</dbReference>
<accession>A0A6N7Z1U7</accession>
<dbReference type="InterPro" id="IPR050268">
    <property type="entry name" value="NADH-dep_flavin_reductase"/>
</dbReference>
<dbReference type="GO" id="GO:0010181">
    <property type="term" value="F:FMN binding"/>
    <property type="evidence" value="ECO:0007669"/>
    <property type="project" value="InterPro"/>
</dbReference>
<evidence type="ECO:0000256" key="1">
    <source>
        <dbReference type="ARBA" id="ARBA00023002"/>
    </source>
</evidence>
<proteinExistence type="predicted"/>
<dbReference type="Pfam" id="PF01613">
    <property type="entry name" value="Flavin_Reduct"/>
    <property type="match status" value="1"/>
</dbReference>
<organism evidence="3 4">
    <name type="scientific">Amycolatopsis pithecellobii</name>
    <dbReference type="NCBI Taxonomy" id="664692"/>
    <lineage>
        <taxon>Bacteria</taxon>
        <taxon>Bacillati</taxon>
        <taxon>Actinomycetota</taxon>
        <taxon>Actinomycetes</taxon>
        <taxon>Pseudonocardiales</taxon>
        <taxon>Pseudonocardiaceae</taxon>
        <taxon>Amycolatopsis</taxon>
    </lineage>
</organism>
<name>A0A6N7Z1U7_9PSEU</name>
<keyword evidence="4" id="KW-1185">Reference proteome</keyword>
<gene>
    <name evidence="3" type="ORF">GKO32_06885</name>
</gene>
<comment type="caution">
    <text evidence="3">The sequence shown here is derived from an EMBL/GenBank/DDBJ whole genome shotgun (WGS) entry which is preliminary data.</text>
</comment>
<evidence type="ECO:0000313" key="4">
    <source>
        <dbReference type="Proteomes" id="UP000440096"/>
    </source>
</evidence>
<dbReference type="GO" id="GO:0042602">
    <property type="term" value="F:riboflavin reductase (NADPH) activity"/>
    <property type="evidence" value="ECO:0007669"/>
    <property type="project" value="TreeGrafter"/>
</dbReference>
<dbReference type="Gene3D" id="2.30.110.10">
    <property type="entry name" value="Electron Transport, Fmn-binding Protein, Chain A"/>
    <property type="match status" value="1"/>
</dbReference>
<keyword evidence="1" id="KW-0560">Oxidoreductase</keyword>
<dbReference type="Proteomes" id="UP000440096">
    <property type="component" value="Unassembled WGS sequence"/>
</dbReference>
<feature type="domain" description="Flavin reductase like" evidence="2">
    <location>
        <begin position="18"/>
        <end position="159"/>
    </location>
</feature>
<dbReference type="InterPro" id="IPR002563">
    <property type="entry name" value="Flavin_Rdtase-like_dom"/>
</dbReference>
<sequence>MHELDSRQVNEADFRAVMGSVCGPVAVVTAMEGDAARGTTVSAFCSLSLRPPLVMVALDLSSRLLAHIRRSQRCGVNILGSHQVDLARAFATKADEKFAGVAWRSAQGVPRLDGAAGWLACDLDALVPCGDHAIVVGAVTDAHSADAEPLAYVRQSFGVLAPPA</sequence>
<dbReference type="SUPFAM" id="SSF50475">
    <property type="entry name" value="FMN-binding split barrel"/>
    <property type="match status" value="1"/>
</dbReference>
<dbReference type="SMART" id="SM00903">
    <property type="entry name" value="Flavin_Reduct"/>
    <property type="match status" value="1"/>
</dbReference>
<dbReference type="PANTHER" id="PTHR30466">
    <property type="entry name" value="FLAVIN REDUCTASE"/>
    <property type="match status" value="1"/>
</dbReference>
<reference evidence="3 4" key="1">
    <citation type="submission" date="2019-11" db="EMBL/GenBank/DDBJ databases">
        <title>Draft genome of Amycolatopsis RM579.</title>
        <authorList>
            <person name="Duangmal K."/>
            <person name="Mingma R."/>
        </authorList>
    </citation>
    <scope>NUCLEOTIDE SEQUENCE [LARGE SCALE GENOMIC DNA]</scope>
    <source>
        <strain evidence="3 4">RM579</strain>
    </source>
</reference>